<keyword evidence="2" id="KW-0378">Hydrolase</keyword>
<evidence type="ECO:0000313" key="3">
    <source>
        <dbReference type="Proteomes" id="UP000767334"/>
    </source>
</evidence>
<accession>A0ABS2FJF5</accession>
<name>A0ABS2FJF5_9CLOT</name>
<dbReference type="EMBL" id="JACJLL010000150">
    <property type="protein sequence ID" value="MBM6820708.1"/>
    <property type="molecule type" value="Genomic_DNA"/>
</dbReference>
<keyword evidence="2" id="KW-0540">Nuclease</keyword>
<proteinExistence type="predicted"/>
<dbReference type="GO" id="GO:0004519">
    <property type="term" value="F:endonuclease activity"/>
    <property type="evidence" value="ECO:0007669"/>
    <property type="project" value="UniProtKB-KW"/>
</dbReference>
<keyword evidence="3" id="KW-1185">Reference proteome</keyword>
<organism evidence="2 3">
    <name type="scientific">Clostridium saudiense</name>
    <dbReference type="NCBI Taxonomy" id="1414720"/>
    <lineage>
        <taxon>Bacteria</taxon>
        <taxon>Bacillati</taxon>
        <taxon>Bacillota</taxon>
        <taxon>Clostridia</taxon>
        <taxon>Eubacteriales</taxon>
        <taxon>Clostridiaceae</taxon>
        <taxon>Clostridium</taxon>
    </lineage>
</organism>
<sequence>MDENIWLHRISHCWDTSYKLLENGYLSIGFSQIATDEFWNEFLSKNNYSDKGSYFDKMFEEIWGPKKRSRYSLWRFLTTFKDGDLVLVPTRGEFSIYRLIGKPQLFKSIDIEYVIENIKDIDLGFVWKVEPVIRDAKRNELYSRALTSRMKIRDINANISDLRNEIIKAIEIIKSDKMFDIHEYILESIRRNLEEAISERLNDNKFEKLIKWYMKKSGATDVYMPAKNEVGKVNGADADVIAVYENLKIVFYIQAKYHKGCTEAWAIEQINEYKKQMEETEDEYTYIPWVISSAESYSQNARIIAKKYGVRLVDIKEFCNMIIDVGIEDINEAFT</sequence>
<reference evidence="2 3" key="1">
    <citation type="journal article" date="2021" name="Sci. Rep.">
        <title>The distribution of antibiotic resistance genes in chicken gut microbiota commensals.</title>
        <authorList>
            <person name="Juricova H."/>
            <person name="Matiasovicova J."/>
            <person name="Kubasova T."/>
            <person name="Cejkova D."/>
            <person name="Rychlik I."/>
        </authorList>
    </citation>
    <scope>NUCLEOTIDE SEQUENCE [LARGE SCALE GENOMIC DNA]</scope>
    <source>
        <strain evidence="2 3">An435</strain>
    </source>
</reference>
<protein>
    <submittedName>
        <fullName evidence="2">Restriction endonuclease</fullName>
    </submittedName>
</protein>
<evidence type="ECO:0000259" key="1">
    <source>
        <dbReference type="Pfam" id="PF04471"/>
    </source>
</evidence>
<dbReference type="Pfam" id="PF04471">
    <property type="entry name" value="Mrr_cat"/>
    <property type="match status" value="1"/>
</dbReference>
<dbReference type="RefSeq" id="WP_204572684.1">
    <property type="nucleotide sequence ID" value="NZ_JACJLL010000150.1"/>
</dbReference>
<comment type="caution">
    <text evidence="2">The sequence shown here is derived from an EMBL/GenBank/DDBJ whole genome shotgun (WGS) entry which is preliminary data.</text>
</comment>
<dbReference type="InterPro" id="IPR011335">
    <property type="entry name" value="Restrct_endonuc-II-like"/>
</dbReference>
<gene>
    <name evidence="2" type="ORF">H6A19_15435</name>
</gene>
<dbReference type="Proteomes" id="UP000767334">
    <property type="component" value="Unassembled WGS sequence"/>
</dbReference>
<dbReference type="SUPFAM" id="SSF52980">
    <property type="entry name" value="Restriction endonuclease-like"/>
    <property type="match status" value="1"/>
</dbReference>
<dbReference type="InterPro" id="IPR007560">
    <property type="entry name" value="Restrct_endonuc_IV_Mrr"/>
</dbReference>
<keyword evidence="2" id="KW-0255">Endonuclease</keyword>
<evidence type="ECO:0000313" key="2">
    <source>
        <dbReference type="EMBL" id="MBM6820708.1"/>
    </source>
</evidence>
<feature type="domain" description="Restriction endonuclease type IV Mrr" evidence="1">
    <location>
        <begin position="200"/>
        <end position="322"/>
    </location>
</feature>